<dbReference type="InterPro" id="IPR001315">
    <property type="entry name" value="CARD"/>
</dbReference>
<organism evidence="4 5">
    <name type="scientific">Paralvinella palmiformis</name>
    <dbReference type="NCBI Taxonomy" id="53620"/>
    <lineage>
        <taxon>Eukaryota</taxon>
        <taxon>Metazoa</taxon>
        <taxon>Spiralia</taxon>
        <taxon>Lophotrochozoa</taxon>
        <taxon>Annelida</taxon>
        <taxon>Polychaeta</taxon>
        <taxon>Sedentaria</taxon>
        <taxon>Canalipalpata</taxon>
        <taxon>Terebellida</taxon>
        <taxon>Terebelliformia</taxon>
        <taxon>Alvinellidae</taxon>
        <taxon>Paralvinella</taxon>
    </lineage>
</organism>
<dbReference type="InterPro" id="IPR011029">
    <property type="entry name" value="DEATH-like_dom_sf"/>
</dbReference>
<dbReference type="Gene3D" id="1.10.533.10">
    <property type="entry name" value="Death Domain, Fas"/>
    <property type="match status" value="1"/>
</dbReference>
<feature type="region of interest" description="Disordered" evidence="2">
    <location>
        <begin position="536"/>
        <end position="593"/>
    </location>
</feature>
<dbReference type="EMBL" id="JAODUP010000469">
    <property type="protein sequence ID" value="KAK2149075.1"/>
    <property type="molecule type" value="Genomic_DNA"/>
</dbReference>
<name>A0AAD9JB72_9ANNE</name>
<feature type="domain" description="CARD" evidence="3">
    <location>
        <begin position="6"/>
        <end position="84"/>
    </location>
</feature>
<sequence>MDGFEMREIHRLILVRSRSYLLHNLRPTETFWSTLRAKDIFSEDMMDEIKSMRIRSEQIGKMLDLLPARGPLAFDQFIDTLLESTDNFRTEISRHCIVTDGMVDNMVNIYKHSTPIIKRFTEQRFEILLQEQGRELEEQEKMYRELENSFTKMKLEHSQLQNFINTCHDLSDDLSRELQNEYMSKSFLRDTSIYLEKLKDEMKNIPSFEKMSRFYGNMQVMLDYMEKLGRKVITEYKPTSTCQRSGRPQSVLGRLGSTINGGRTSLKDKMQEVVKIVGIVIQTIGNRTEVTANLIKPDLKEVMAVVREVMDDVIYVKDVFKSTLKQKRKLESELVSLAHNWQEIRRLEREVKEKQGHITELNRESLVLKRKTRGQQQRKHLNQIHLNIEQKKIQLRELQKMLERNLGSADVRLHHLLGLLPDLEDDDTRSDTDLSNSLSTYSSRTGTPHHNINVSDEDKTNVKQTIIIDKVGEERAQKEEASEAPSTSSEGVNTNITKQRLLERRSQQQQRTTLSLVNPTLRSRDFRIHSQTATKTNTKCVTRNESKVAEKESSKTLRPSMTTANADNANNGKSQEVKTGTQEKELKKATPNPIDEWIELQQKQNRTQEIQKKLENLKIIQAEDRMEEIQRLGRAVIETPKPVESEHDETKVNADEEKKHLVKKNEDDTKRTTVTERKQNVNKKSPSPLESASGSALQQSKSADSDKTNNDSCYSSHIKSSGLTSKQTSHSGSRENSSGSEEQRDKNKSPEIVDRSKLPVAIMGMSSLNKKSVPAAVPIVRHSMPSAITDYNNDPLGKRSTNQGQRQALSTTKVNLTLPGT</sequence>
<feature type="region of interest" description="Disordered" evidence="2">
    <location>
        <begin position="637"/>
        <end position="757"/>
    </location>
</feature>
<dbReference type="Pfam" id="PF00619">
    <property type="entry name" value="CARD"/>
    <property type="match status" value="1"/>
</dbReference>
<dbReference type="GO" id="GO:0042981">
    <property type="term" value="P:regulation of apoptotic process"/>
    <property type="evidence" value="ECO:0007669"/>
    <property type="project" value="InterPro"/>
</dbReference>
<accession>A0AAD9JB72</accession>
<evidence type="ECO:0000256" key="1">
    <source>
        <dbReference type="SAM" id="Coils"/>
    </source>
</evidence>
<dbReference type="CDD" id="cd01671">
    <property type="entry name" value="CARD"/>
    <property type="match status" value="1"/>
</dbReference>
<dbReference type="Proteomes" id="UP001208570">
    <property type="component" value="Unassembled WGS sequence"/>
</dbReference>
<feature type="compositionally biased region" description="Basic and acidic residues" evidence="2">
    <location>
        <begin position="741"/>
        <end position="757"/>
    </location>
</feature>
<feature type="compositionally biased region" description="Polar residues" evidence="2">
    <location>
        <begin position="799"/>
        <end position="808"/>
    </location>
</feature>
<feature type="compositionally biased region" description="Low complexity" evidence="2">
    <location>
        <begin position="433"/>
        <end position="445"/>
    </location>
</feature>
<keyword evidence="1" id="KW-0175">Coiled coil</keyword>
<feature type="region of interest" description="Disordered" evidence="2">
    <location>
        <begin position="788"/>
        <end position="808"/>
    </location>
</feature>
<reference evidence="4" key="1">
    <citation type="journal article" date="2023" name="Mol. Biol. Evol.">
        <title>Third-Generation Sequencing Reveals the Adaptive Role of the Epigenome in Three Deep-Sea Polychaetes.</title>
        <authorList>
            <person name="Perez M."/>
            <person name="Aroh O."/>
            <person name="Sun Y."/>
            <person name="Lan Y."/>
            <person name="Juniper S.K."/>
            <person name="Young C.R."/>
            <person name="Angers B."/>
            <person name="Qian P.Y."/>
        </authorList>
    </citation>
    <scope>NUCLEOTIDE SEQUENCE</scope>
    <source>
        <strain evidence="4">P08H-3</strain>
    </source>
</reference>
<dbReference type="PROSITE" id="PS50209">
    <property type="entry name" value="CARD"/>
    <property type="match status" value="1"/>
</dbReference>
<feature type="region of interest" description="Disordered" evidence="2">
    <location>
        <begin position="422"/>
        <end position="495"/>
    </location>
</feature>
<feature type="compositionally biased region" description="Polar residues" evidence="2">
    <location>
        <begin position="556"/>
        <end position="580"/>
    </location>
</feature>
<feature type="compositionally biased region" description="Basic and acidic residues" evidence="2">
    <location>
        <begin position="470"/>
        <end position="481"/>
    </location>
</feature>
<proteinExistence type="predicted"/>
<feature type="compositionally biased region" description="Basic and acidic residues" evidence="2">
    <location>
        <begin position="542"/>
        <end position="555"/>
    </location>
</feature>
<evidence type="ECO:0000313" key="4">
    <source>
        <dbReference type="EMBL" id="KAK2149075.1"/>
    </source>
</evidence>
<gene>
    <name evidence="4" type="ORF">LSH36_469g02084</name>
</gene>
<comment type="caution">
    <text evidence="4">The sequence shown here is derived from an EMBL/GenBank/DDBJ whole genome shotgun (WGS) entry which is preliminary data.</text>
</comment>
<feature type="compositionally biased region" description="Polar residues" evidence="2">
    <location>
        <begin position="682"/>
        <end position="702"/>
    </location>
</feature>
<feature type="coiled-coil region" evidence="1">
    <location>
        <begin position="600"/>
        <end position="632"/>
    </location>
</feature>
<dbReference type="SUPFAM" id="SSF47986">
    <property type="entry name" value="DEATH domain"/>
    <property type="match status" value="1"/>
</dbReference>
<dbReference type="SMART" id="SM00114">
    <property type="entry name" value="CARD"/>
    <property type="match status" value="1"/>
</dbReference>
<feature type="coiled-coil region" evidence="1">
    <location>
        <begin position="344"/>
        <end position="401"/>
    </location>
</feature>
<feature type="compositionally biased region" description="Low complexity" evidence="2">
    <location>
        <begin position="729"/>
        <end position="740"/>
    </location>
</feature>
<evidence type="ECO:0000259" key="3">
    <source>
        <dbReference type="PROSITE" id="PS50209"/>
    </source>
</evidence>
<dbReference type="AlphaFoldDB" id="A0AAD9JB72"/>
<keyword evidence="5" id="KW-1185">Reference proteome</keyword>
<feature type="coiled-coil region" evidence="1">
    <location>
        <begin position="129"/>
        <end position="156"/>
    </location>
</feature>
<feature type="compositionally biased region" description="Basic and acidic residues" evidence="2">
    <location>
        <begin position="641"/>
        <end position="679"/>
    </location>
</feature>
<evidence type="ECO:0000313" key="5">
    <source>
        <dbReference type="Proteomes" id="UP001208570"/>
    </source>
</evidence>
<protein>
    <recommendedName>
        <fullName evidence="3">CARD domain-containing protein</fullName>
    </recommendedName>
</protein>
<feature type="compositionally biased region" description="Polar residues" evidence="2">
    <location>
        <begin position="710"/>
        <end position="728"/>
    </location>
</feature>
<evidence type="ECO:0000256" key="2">
    <source>
        <dbReference type="SAM" id="MobiDB-lite"/>
    </source>
</evidence>